<evidence type="ECO:0000313" key="3">
    <source>
        <dbReference type="EMBL" id="KAG2609178.1"/>
    </source>
</evidence>
<keyword evidence="2" id="KW-0812">Transmembrane</keyword>
<keyword evidence="4" id="KW-1185">Reference proteome</keyword>
<organism evidence="3 4">
    <name type="scientific">Panicum virgatum</name>
    <name type="common">Blackwell switchgrass</name>
    <dbReference type="NCBI Taxonomy" id="38727"/>
    <lineage>
        <taxon>Eukaryota</taxon>
        <taxon>Viridiplantae</taxon>
        <taxon>Streptophyta</taxon>
        <taxon>Embryophyta</taxon>
        <taxon>Tracheophyta</taxon>
        <taxon>Spermatophyta</taxon>
        <taxon>Magnoliopsida</taxon>
        <taxon>Liliopsida</taxon>
        <taxon>Poales</taxon>
        <taxon>Poaceae</taxon>
        <taxon>PACMAD clade</taxon>
        <taxon>Panicoideae</taxon>
        <taxon>Panicodae</taxon>
        <taxon>Paniceae</taxon>
        <taxon>Panicinae</taxon>
        <taxon>Panicum</taxon>
        <taxon>Panicum sect. Hiantes</taxon>
    </lineage>
</organism>
<reference evidence="3" key="1">
    <citation type="submission" date="2020-05" db="EMBL/GenBank/DDBJ databases">
        <title>WGS assembly of Panicum virgatum.</title>
        <authorList>
            <person name="Lovell J.T."/>
            <person name="Jenkins J."/>
            <person name="Shu S."/>
            <person name="Juenger T.E."/>
            <person name="Schmutz J."/>
        </authorList>
    </citation>
    <scope>NUCLEOTIDE SEQUENCE</scope>
    <source>
        <strain evidence="3">AP13</strain>
    </source>
</reference>
<dbReference type="EMBL" id="CM029043">
    <property type="protein sequence ID" value="KAG2609178.1"/>
    <property type="molecule type" value="Genomic_DNA"/>
</dbReference>
<protein>
    <submittedName>
        <fullName evidence="3">Uncharacterized protein</fullName>
    </submittedName>
</protein>
<dbReference type="Proteomes" id="UP000823388">
    <property type="component" value="Chromosome 4K"/>
</dbReference>
<feature type="transmembrane region" description="Helical" evidence="2">
    <location>
        <begin position="16"/>
        <end position="38"/>
    </location>
</feature>
<feature type="compositionally biased region" description="Low complexity" evidence="1">
    <location>
        <begin position="51"/>
        <end position="63"/>
    </location>
</feature>
<sequence length="115" mass="12683">MDHQSFQEYNARSRSLMLASTTYYLAEVVLLAGLVCMGTQEKRKEARRPSSRATAMEATAAASTHAASERRLLAAVMIACRESEPFSSPPGAPCTSWAVNAHDRPCRPHRRMMPS</sequence>
<gene>
    <name evidence="3" type="ORF">PVAP13_4KG150243</name>
</gene>
<keyword evidence="2" id="KW-1133">Transmembrane helix</keyword>
<proteinExistence type="predicted"/>
<feature type="region of interest" description="Disordered" evidence="1">
    <location>
        <begin position="40"/>
        <end position="63"/>
    </location>
</feature>
<evidence type="ECO:0000256" key="2">
    <source>
        <dbReference type="SAM" id="Phobius"/>
    </source>
</evidence>
<name>A0A8T0THU5_PANVG</name>
<comment type="caution">
    <text evidence="3">The sequence shown here is derived from an EMBL/GenBank/DDBJ whole genome shotgun (WGS) entry which is preliminary data.</text>
</comment>
<accession>A0A8T0THU5</accession>
<evidence type="ECO:0000313" key="4">
    <source>
        <dbReference type="Proteomes" id="UP000823388"/>
    </source>
</evidence>
<keyword evidence="2" id="KW-0472">Membrane</keyword>
<evidence type="ECO:0000256" key="1">
    <source>
        <dbReference type="SAM" id="MobiDB-lite"/>
    </source>
</evidence>
<dbReference type="AlphaFoldDB" id="A0A8T0THU5"/>